<proteinExistence type="predicted"/>
<dbReference type="EMBL" id="CM001436">
    <property type="protein sequence ID" value="EHQ36454.1"/>
    <property type="molecule type" value="Genomic_DNA"/>
</dbReference>
<gene>
    <name evidence="2" type="ORF">Metlim_2404</name>
</gene>
<dbReference type="Proteomes" id="UP000005741">
    <property type="component" value="Chromosome"/>
</dbReference>
<keyword evidence="1" id="KW-1133">Transmembrane helix</keyword>
<evidence type="ECO:0000313" key="3">
    <source>
        <dbReference type="Proteomes" id="UP000005741"/>
    </source>
</evidence>
<keyword evidence="1" id="KW-0812">Transmembrane</keyword>
<organism evidence="2 3">
    <name type="scientific">Methanoplanus limicola DSM 2279</name>
    <dbReference type="NCBI Taxonomy" id="937775"/>
    <lineage>
        <taxon>Archaea</taxon>
        <taxon>Methanobacteriati</taxon>
        <taxon>Methanobacteriota</taxon>
        <taxon>Stenosarchaea group</taxon>
        <taxon>Methanomicrobia</taxon>
        <taxon>Methanomicrobiales</taxon>
        <taxon>Methanomicrobiaceae</taxon>
        <taxon>Methanoplanus</taxon>
    </lineage>
</organism>
<protein>
    <submittedName>
        <fullName evidence="2">Uncharacterized protein</fullName>
    </submittedName>
</protein>
<dbReference type="HOGENOM" id="CLU_2021410_0_0_2"/>
<dbReference type="InParanoid" id="H1Z2Q1"/>
<dbReference type="AlphaFoldDB" id="H1Z2Q1"/>
<sequence>MKLIHTVLLFTLLISALSIPVMAEDDIVITFSDLDFDKSTEILIYDGTGELVRETNTSGTVSLNQSYSYLFVFKPSEKTWFSDPFQSLEFLKIQMPTYVAYLIWIVAVIGLMAILVAVFGGRRR</sequence>
<dbReference type="RefSeq" id="WP_004078744.1">
    <property type="nucleotide sequence ID" value="NZ_CM001436.1"/>
</dbReference>
<evidence type="ECO:0000256" key="1">
    <source>
        <dbReference type="SAM" id="Phobius"/>
    </source>
</evidence>
<keyword evidence="3" id="KW-1185">Reference proteome</keyword>
<feature type="transmembrane region" description="Helical" evidence="1">
    <location>
        <begin position="98"/>
        <end position="119"/>
    </location>
</feature>
<reference evidence="2 3" key="1">
    <citation type="submission" date="2011-10" db="EMBL/GenBank/DDBJ databases">
        <title>The Improved High-Quality Draft genome of Methanoplanus limicola DSM 2279.</title>
        <authorList>
            <consortium name="US DOE Joint Genome Institute (JGI-PGF)"/>
            <person name="Lucas S."/>
            <person name="Copeland A."/>
            <person name="Lapidus A."/>
            <person name="Glavina del Rio T."/>
            <person name="Dalin E."/>
            <person name="Tice H."/>
            <person name="Bruce D."/>
            <person name="Goodwin L."/>
            <person name="Pitluck S."/>
            <person name="Peters L."/>
            <person name="Mikhailova N."/>
            <person name="Lu M."/>
            <person name="Kyrpides N."/>
            <person name="Mavromatis K."/>
            <person name="Ivanova N."/>
            <person name="Markowitz V."/>
            <person name="Cheng J.-F."/>
            <person name="Hugenholtz P."/>
            <person name="Woyke T."/>
            <person name="Wu D."/>
            <person name="Wirth R."/>
            <person name="Brambilla E.-M."/>
            <person name="Klenk H.-P."/>
            <person name="Eisen J.A."/>
        </authorList>
    </citation>
    <scope>NUCLEOTIDE SEQUENCE [LARGE SCALE GENOMIC DNA]</scope>
    <source>
        <strain evidence="2 3">DSM 2279</strain>
    </source>
</reference>
<name>H1Z2Q1_9EURY</name>
<evidence type="ECO:0000313" key="2">
    <source>
        <dbReference type="EMBL" id="EHQ36454.1"/>
    </source>
</evidence>
<accession>H1Z2Q1</accession>
<dbReference type="STRING" id="937775.Metlim_2404"/>
<keyword evidence="1" id="KW-0472">Membrane</keyword>